<evidence type="ECO:0000313" key="3">
    <source>
        <dbReference type="Proteomes" id="UP001501009"/>
    </source>
</evidence>
<feature type="signal peptide" evidence="1">
    <location>
        <begin position="1"/>
        <end position="17"/>
    </location>
</feature>
<keyword evidence="3" id="KW-1185">Reference proteome</keyword>
<evidence type="ECO:0000256" key="1">
    <source>
        <dbReference type="SAM" id="SignalP"/>
    </source>
</evidence>
<protein>
    <recommendedName>
        <fullName evidence="4">DUF3558 domain-containing protein</fullName>
    </recommendedName>
</protein>
<dbReference type="Proteomes" id="UP001501009">
    <property type="component" value="Unassembled WGS sequence"/>
</dbReference>
<name>A0ABP7J8G1_9ACTN</name>
<accession>A0ABP7J8G1</accession>
<evidence type="ECO:0000313" key="2">
    <source>
        <dbReference type="EMBL" id="GAA3836890.1"/>
    </source>
</evidence>
<proteinExistence type="predicted"/>
<keyword evidence="1" id="KW-0732">Signal</keyword>
<organism evidence="2 3">
    <name type="scientific">Streptomyces coacervatus</name>
    <dbReference type="NCBI Taxonomy" id="647381"/>
    <lineage>
        <taxon>Bacteria</taxon>
        <taxon>Bacillati</taxon>
        <taxon>Actinomycetota</taxon>
        <taxon>Actinomycetes</taxon>
        <taxon>Kitasatosporales</taxon>
        <taxon>Streptomycetaceae</taxon>
        <taxon>Streptomyces</taxon>
    </lineage>
</organism>
<feature type="chain" id="PRO_5046534672" description="DUF3558 domain-containing protein" evidence="1">
    <location>
        <begin position="18"/>
        <end position="176"/>
    </location>
</feature>
<evidence type="ECO:0008006" key="4">
    <source>
        <dbReference type="Google" id="ProtNLM"/>
    </source>
</evidence>
<dbReference type="PROSITE" id="PS51257">
    <property type="entry name" value="PROKAR_LIPOPROTEIN"/>
    <property type="match status" value="1"/>
</dbReference>
<comment type="caution">
    <text evidence="2">The sequence shown here is derived from an EMBL/GenBank/DDBJ whole genome shotgun (WGS) entry which is preliminary data.</text>
</comment>
<sequence length="176" mass="18218">MRLRPIVLVLPTLLCLAAAVSCSDSGSSDDDSGPIGARQLDGTNLCTLLSTDTMAKLLGVKKLERDPTAGASDDCGWTAPVDGAADGKLQMNSFYVMEVGQQTTIGGLRARRLIQSTGCEISIDTTGATDPAGESGKADPALRVWFLGPADSFDDAKNCKAASRLAVAAMRALPEG</sequence>
<dbReference type="RefSeq" id="WP_275777543.1">
    <property type="nucleotide sequence ID" value="NZ_BAABDE010000034.1"/>
</dbReference>
<reference evidence="3" key="1">
    <citation type="journal article" date="2019" name="Int. J. Syst. Evol. Microbiol.">
        <title>The Global Catalogue of Microorganisms (GCM) 10K type strain sequencing project: providing services to taxonomists for standard genome sequencing and annotation.</title>
        <authorList>
            <consortium name="The Broad Institute Genomics Platform"/>
            <consortium name="The Broad Institute Genome Sequencing Center for Infectious Disease"/>
            <person name="Wu L."/>
            <person name="Ma J."/>
        </authorList>
    </citation>
    <scope>NUCLEOTIDE SEQUENCE [LARGE SCALE GENOMIC DNA]</scope>
    <source>
        <strain evidence="3">JCM 17138</strain>
    </source>
</reference>
<gene>
    <name evidence="2" type="ORF">GCM10022403_081840</name>
</gene>
<dbReference type="EMBL" id="BAABDE010000034">
    <property type="protein sequence ID" value="GAA3836890.1"/>
    <property type="molecule type" value="Genomic_DNA"/>
</dbReference>